<sequence length="84" mass="9975">MKDERGLYYHPFPQNTHVRMYVRETGEGTCFRLWNSDDPNLWEEHGWVSYDAIRQASAMYKGEGFNPNEAYDIEVARELLRKTS</sequence>
<evidence type="ECO:0000313" key="1">
    <source>
        <dbReference type="EMBL" id="QTA92452.1"/>
    </source>
</evidence>
<organism evidence="1 2">
    <name type="scientific">Desulfonema magnum</name>
    <dbReference type="NCBI Taxonomy" id="45655"/>
    <lineage>
        <taxon>Bacteria</taxon>
        <taxon>Pseudomonadati</taxon>
        <taxon>Thermodesulfobacteriota</taxon>
        <taxon>Desulfobacteria</taxon>
        <taxon>Desulfobacterales</taxon>
        <taxon>Desulfococcaceae</taxon>
        <taxon>Desulfonema</taxon>
    </lineage>
</organism>
<proteinExistence type="predicted"/>
<evidence type="ECO:0000313" key="2">
    <source>
        <dbReference type="Proteomes" id="UP000663722"/>
    </source>
</evidence>
<dbReference type="EMBL" id="CP061800">
    <property type="protein sequence ID" value="QTA92452.1"/>
    <property type="molecule type" value="Genomic_DNA"/>
</dbReference>
<dbReference type="RefSeq" id="WP_207679810.1">
    <property type="nucleotide sequence ID" value="NZ_CP061800.1"/>
</dbReference>
<name>A0A975BW33_9BACT</name>
<reference evidence="1" key="1">
    <citation type="journal article" date="2021" name="Microb. Physiol.">
        <title>Proteogenomic Insights into the Physiology of Marine, Sulfate-Reducing, Filamentous Desulfonema limicola and Desulfonema magnum.</title>
        <authorList>
            <person name="Schnaars V."/>
            <person name="Wohlbrand L."/>
            <person name="Scheve S."/>
            <person name="Hinrichs C."/>
            <person name="Reinhardt R."/>
            <person name="Rabus R."/>
        </authorList>
    </citation>
    <scope>NUCLEOTIDE SEQUENCE</scope>
    <source>
        <strain evidence="1">4be13</strain>
    </source>
</reference>
<gene>
    <name evidence="1" type="ORF">dnm_085320</name>
</gene>
<dbReference type="KEGG" id="dmm:dnm_085320"/>
<accession>A0A975BW33</accession>
<protein>
    <submittedName>
        <fullName evidence="1">Uncharacterized protein</fullName>
    </submittedName>
</protein>
<dbReference type="AlphaFoldDB" id="A0A975BW33"/>
<dbReference type="Proteomes" id="UP000663722">
    <property type="component" value="Chromosome"/>
</dbReference>
<keyword evidence="2" id="KW-1185">Reference proteome</keyword>